<feature type="region of interest" description="Disordered" evidence="1">
    <location>
        <begin position="336"/>
        <end position="365"/>
    </location>
</feature>
<comment type="caution">
    <text evidence="2">The sequence shown here is derived from an EMBL/GenBank/DDBJ whole genome shotgun (WGS) entry which is preliminary data.</text>
</comment>
<feature type="region of interest" description="Disordered" evidence="1">
    <location>
        <begin position="1"/>
        <end position="309"/>
    </location>
</feature>
<feature type="region of interest" description="Disordered" evidence="1">
    <location>
        <begin position="588"/>
        <end position="631"/>
    </location>
</feature>
<keyword evidence="3" id="KW-1185">Reference proteome</keyword>
<feature type="region of interest" description="Disordered" evidence="1">
    <location>
        <begin position="730"/>
        <end position="780"/>
    </location>
</feature>
<dbReference type="Proteomes" id="UP000604825">
    <property type="component" value="Unassembled WGS sequence"/>
</dbReference>
<dbReference type="OrthoDB" id="1671977at2759"/>
<dbReference type="PANTHER" id="PTHR38371">
    <property type="entry name" value="RHO GTPASE-ACTIVATING PROTEIN"/>
    <property type="match status" value="1"/>
</dbReference>
<feature type="compositionally biased region" description="Basic and acidic residues" evidence="1">
    <location>
        <begin position="202"/>
        <end position="211"/>
    </location>
</feature>
<feature type="region of interest" description="Disordered" evidence="1">
    <location>
        <begin position="651"/>
        <end position="715"/>
    </location>
</feature>
<evidence type="ECO:0000313" key="2">
    <source>
        <dbReference type="EMBL" id="CAD6259535.1"/>
    </source>
</evidence>
<feature type="compositionally biased region" description="Low complexity" evidence="1">
    <location>
        <begin position="700"/>
        <end position="709"/>
    </location>
</feature>
<evidence type="ECO:0000256" key="1">
    <source>
        <dbReference type="SAM" id="MobiDB-lite"/>
    </source>
</evidence>
<feature type="compositionally biased region" description="Basic and acidic residues" evidence="1">
    <location>
        <begin position="121"/>
        <end position="136"/>
    </location>
</feature>
<protein>
    <submittedName>
        <fullName evidence="2">Uncharacterized protein</fullName>
    </submittedName>
</protein>
<evidence type="ECO:0000313" key="3">
    <source>
        <dbReference type="Proteomes" id="UP000604825"/>
    </source>
</evidence>
<dbReference type="PANTHER" id="PTHR38371:SF1">
    <property type="entry name" value="RHO GTPASE-ACTIVATING PROTEIN"/>
    <property type="match status" value="1"/>
</dbReference>
<feature type="compositionally biased region" description="Polar residues" evidence="1">
    <location>
        <begin position="592"/>
        <end position="615"/>
    </location>
</feature>
<dbReference type="EMBL" id="CAJGYO010000011">
    <property type="protein sequence ID" value="CAD6259535.1"/>
    <property type="molecule type" value="Genomic_DNA"/>
</dbReference>
<feature type="region of interest" description="Disordered" evidence="1">
    <location>
        <begin position="400"/>
        <end position="470"/>
    </location>
</feature>
<sequence>MDFSAPSFSLGFDWDDDDDPPAGSDRREQPRGYEAPDPPSFSLGIDDVVVEEPRIRAGDRQKGHARGSTAPDPPSFSLGFDDDVVDEPRIRAGGRRKEHARGYTAPDPPSFSLGFDDDVVEEPRIRAGGRQKEHARGYTAPDPPSFSLGFDDEDGDGDILAADQRREQARPPVAPGAPSSTGAADDDDKEDGFVLAGGRRPVRVERHRLDPDPLPPPRPETNRFAAPDPPSFSLGFDDEDSYGDILAADQRREQARPQAVLGAPSSTGTEDDDDKEDDFVLAGGKRPVRVDHDTIDTDPLPPPAETNRFKRLRRGPALAHPAPTPQVLHCEAPSSSLIISDDDDDNSLAGGQHHEQPKTQAAPQVPSLLSIEDEDGDFFLAGDRQPEPTLPEVTQLKRLRKGPASPHLAPSPPPLKVPGQPTVEASPVMSENAARAAVGSWEDEIEDWTTDEDRPVRDVPPSVGSCSTSSNSKFSLLNHGVLMTQSATKANRSKFTQTPNTSASISLEESCTKKLLPKITVSPMRKIYLLDSDTDADDDHNQNKAKTLQQNTKPQGRSTVLKSAATMNDNWATPALDEFCNEYFKSPKDAGFSQQKEGNTSQPKNSGHFQQQMPSSGAELDDGPPAMHYLFHPDPRVGNLFRNRLQHFVPIGAGSTRGNEQNRAESLRRRFSSSAAANDDWVTPGRISVPTDASKRRVHASGSHSGSGHWFTDDSGRKVYVSKNGQELTGRNAYRQYRKESGRGFGRYKKKGSSGTKRGAAKVKTETVAKRGTSRAKRKR</sequence>
<dbReference type="AlphaFoldDB" id="A0A811QTP1"/>
<feature type="compositionally biased region" description="Acidic residues" evidence="1">
    <location>
        <begin position="441"/>
        <end position="450"/>
    </location>
</feature>
<feature type="region of interest" description="Disordered" evidence="1">
    <location>
        <begin position="538"/>
        <end position="558"/>
    </location>
</feature>
<feature type="compositionally biased region" description="Basic and acidic residues" evidence="1">
    <location>
        <begin position="51"/>
        <end position="62"/>
    </location>
</feature>
<proteinExistence type="predicted"/>
<organism evidence="2 3">
    <name type="scientific">Miscanthus lutarioriparius</name>
    <dbReference type="NCBI Taxonomy" id="422564"/>
    <lineage>
        <taxon>Eukaryota</taxon>
        <taxon>Viridiplantae</taxon>
        <taxon>Streptophyta</taxon>
        <taxon>Embryophyta</taxon>
        <taxon>Tracheophyta</taxon>
        <taxon>Spermatophyta</taxon>
        <taxon>Magnoliopsida</taxon>
        <taxon>Liliopsida</taxon>
        <taxon>Poales</taxon>
        <taxon>Poaceae</taxon>
        <taxon>PACMAD clade</taxon>
        <taxon>Panicoideae</taxon>
        <taxon>Andropogonodae</taxon>
        <taxon>Andropogoneae</taxon>
        <taxon>Saccharinae</taxon>
        <taxon>Miscanthus</taxon>
    </lineage>
</organism>
<reference evidence="2" key="1">
    <citation type="submission" date="2020-10" db="EMBL/GenBank/DDBJ databases">
        <authorList>
            <person name="Han B."/>
            <person name="Lu T."/>
            <person name="Zhao Q."/>
            <person name="Huang X."/>
            <person name="Zhao Y."/>
        </authorList>
    </citation>
    <scope>NUCLEOTIDE SEQUENCE</scope>
</reference>
<feature type="compositionally biased region" description="Polar residues" evidence="1">
    <location>
        <begin position="544"/>
        <end position="558"/>
    </location>
</feature>
<feature type="compositionally biased region" description="Acidic residues" evidence="1">
    <location>
        <begin position="269"/>
        <end position="279"/>
    </location>
</feature>
<name>A0A811QTP1_9POAL</name>
<accession>A0A811QTP1</accession>
<gene>
    <name evidence="2" type="ORF">NCGR_LOCUS42972</name>
</gene>